<keyword evidence="1" id="KW-0472">Membrane</keyword>
<evidence type="ECO:0000313" key="3">
    <source>
        <dbReference type="Proteomes" id="UP001595814"/>
    </source>
</evidence>
<organism evidence="2 3">
    <name type="scientific">Euzebyella saccharophila</name>
    <dbReference type="NCBI Taxonomy" id="679664"/>
    <lineage>
        <taxon>Bacteria</taxon>
        <taxon>Pseudomonadati</taxon>
        <taxon>Bacteroidota</taxon>
        <taxon>Flavobacteriia</taxon>
        <taxon>Flavobacteriales</taxon>
        <taxon>Flavobacteriaceae</taxon>
        <taxon>Euzebyella</taxon>
    </lineage>
</organism>
<evidence type="ECO:0000256" key="1">
    <source>
        <dbReference type="SAM" id="Phobius"/>
    </source>
</evidence>
<name>A0ABV8JUM7_9FLAO</name>
<feature type="transmembrane region" description="Helical" evidence="1">
    <location>
        <begin position="12"/>
        <end position="32"/>
    </location>
</feature>
<feature type="transmembrane region" description="Helical" evidence="1">
    <location>
        <begin position="86"/>
        <end position="104"/>
    </location>
</feature>
<comment type="caution">
    <text evidence="2">The sequence shown here is derived from an EMBL/GenBank/DDBJ whole genome shotgun (WGS) entry which is preliminary data.</text>
</comment>
<dbReference type="EMBL" id="JBHSAW010000010">
    <property type="protein sequence ID" value="MFC4096815.1"/>
    <property type="molecule type" value="Genomic_DNA"/>
</dbReference>
<dbReference type="Proteomes" id="UP001595814">
    <property type="component" value="Unassembled WGS sequence"/>
</dbReference>
<accession>A0ABV8JUM7</accession>
<keyword evidence="1" id="KW-1133">Transmembrane helix</keyword>
<keyword evidence="3" id="KW-1185">Reference proteome</keyword>
<reference evidence="3" key="1">
    <citation type="journal article" date="2019" name="Int. J. Syst. Evol. Microbiol.">
        <title>The Global Catalogue of Microorganisms (GCM) 10K type strain sequencing project: providing services to taxonomists for standard genome sequencing and annotation.</title>
        <authorList>
            <consortium name="The Broad Institute Genomics Platform"/>
            <consortium name="The Broad Institute Genome Sequencing Center for Infectious Disease"/>
            <person name="Wu L."/>
            <person name="Ma J."/>
        </authorList>
    </citation>
    <scope>NUCLEOTIDE SEQUENCE [LARGE SCALE GENOMIC DNA]</scope>
    <source>
        <strain evidence="3">CECT 7477</strain>
    </source>
</reference>
<evidence type="ECO:0000313" key="2">
    <source>
        <dbReference type="EMBL" id="MFC4096815.1"/>
    </source>
</evidence>
<dbReference type="RefSeq" id="WP_192461556.1">
    <property type="nucleotide sequence ID" value="NZ_JACYFJ010000002.1"/>
</dbReference>
<proteinExistence type="predicted"/>
<feature type="transmembrane region" description="Helical" evidence="1">
    <location>
        <begin position="116"/>
        <end position="134"/>
    </location>
</feature>
<feature type="transmembrane region" description="Helical" evidence="1">
    <location>
        <begin position="52"/>
        <end position="79"/>
    </location>
</feature>
<gene>
    <name evidence="2" type="ORF">ACFOUT_13080</name>
</gene>
<keyword evidence="1" id="KW-0812">Transmembrane</keyword>
<protein>
    <recommendedName>
        <fullName evidence="4">Sugar transporter</fullName>
    </recommendedName>
</protein>
<evidence type="ECO:0008006" key="4">
    <source>
        <dbReference type="Google" id="ProtNLM"/>
    </source>
</evidence>
<sequence length="144" mass="16089">MDNAVKKPSTVFWVIAVLALLWNLVGVLSYLADAFMSLDDLAQLPEDQQKLYAIRPAWVTGAFAIAVWAGLVGSIVLLLRKKWAKTLFIISFLGVIVQNVYQFFLSNTFEVFGKSAMIFPVIIIIISILLVLYSKKLHEKGILS</sequence>